<feature type="compositionally biased region" description="Polar residues" evidence="7">
    <location>
        <begin position="317"/>
        <end position="330"/>
    </location>
</feature>
<protein>
    <recommendedName>
        <fullName evidence="9">Major facilitator superfamily (MFS) profile domain-containing protein</fullName>
    </recommendedName>
</protein>
<dbReference type="PROSITE" id="PS00217">
    <property type="entry name" value="SUGAR_TRANSPORT_2"/>
    <property type="match status" value="1"/>
</dbReference>
<keyword evidence="5 8" id="KW-1133">Transmembrane helix</keyword>
<feature type="transmembrane region" description="Helical" evidence="8">
    <location>
        <begin position="542"/>
        <end position="561"/>
    </location>
</feature>
<feature type="compositionally biased region" description="Polar residues" evidence="7">
    <location>
        <begin position="1"/>
        <end position="21"/>
    </location>
</feature>
<comment type="similarity">
    <text evidence="2">Belongs to the major facilitator superfamily. Sugar transporter (TC 2.A.1.1) family.</text>
</comment>
<dbReference type="InterPro" id="IPR005828">
    <property type="entry name" value="MFS_sugar_transport-like"/>
</dbReference>
<evidence type="ECO:0000256" key="5">
    <source>
        <dbReference type="ARBA" id="ARBA00022989"/>
    </source>
</evidence>
<keyword evidence="6 8" id="KW-0472">Membrane</keyword>
<feature type="transmembrane region" description="Helical" evidence="8">
    <location>
        <begin position="749"/>
        <end position="773"/>
    </location>
</feature>
<dbReference type="InterPro" id="IPR003663">
    <property type="entry name" value="Sugar/inositol_transpt"/>
</dbReference>
<feature type="transmembrane region" description="Helical" evidence="8">
    <location>
        <begin position="597"/>
        <end position="618"/>
    </location>
</feature>
<evidence type="ECO:0000256" key="4">
    <source>
        <dbReference type="ARBA" id="ARBA00022692"/>
    </source>
</evidence>
<feature type="compositionally biased region" description="Basic residues" evidence="7">
    <location>
        <begin position="416"/>
        <end position="426"/>
    </location>
</feature>
<evidence type="ECO:0000259" key="9">
    <source>
        <dbReference type="PROSITE" id="PS50850"/>
    </source>
</evidence>
<evidence type="ECO:0000256" key="1">
    <source>
        <dbReference type="ARBA" id="ARBA00004141"/>
    </source>
</evidence>
<dbReference type="NCBIfam" id="TIGR00879">
    <property type="entry name" value="SP"/>
    <property type="match status" value="1"/>
</dbReference>
<dbReference type="GO" id="GO:0009691">
    <property type="term" value="P:cytokinin biosynthetic process"/>
    <property type="evidence" value="ECO:0007669"/>
    <property type="project" value="InterPro"/>
</dbReference>
<feature type="transmembrane region" description="Helical" evidence="8">
    <location>
        <begin position="840"/>
        <end position="860"/>
    </location>
</feature>
<dbReference type="PROSITE" id="PS50850">
    <property type="entry name" value="MFS"/>
    <property type="match status" value="1"/>
</dbReference>
<dbReference type="InterPro" id="IPR005829">
    <property type="entry name" value="Sugar_transporter_CS"/>
</dbReference>
<dbReference type="Gene3D" id="3.40.50.450">
    <property type="match status" value="1"/>
</dbReference>
<feature type="transmembrane region" description="Helical" evidence="8">
    <location>
        <begin position="814"/>
        <end position="834"/>
    </location>
</feature>
<dbReference type="GO" id="GO:0005351">
    <property type="term" value="F:carbohydrate:proton symporter activity"/>
    <property type="evidence" value="ECO:0007669"/>
    <property type="project" value="TreeGrafter"/>
</dbReference>
<evidence type="ECO:0000256" key="6">
    <source>
        <dbReference type="ARBA" id="ARBA00023136"/>
    </source>
</evidence>
<dbReference type="Gene3D" id="1.20.1250.20">
    <property type="entry name" value="MFS general substrate transporter like domains"/>
    <property type="match status" value="1"/>
</dbReference>
<feature type="transmembrane region" description="Helical" evidence="8">
    <location>
        <begin position="499"/>
        <end position="516"/>
    </location>
</feature>
<feature type="transmembrane region" description="Helical" evidence="8">
    <location>
        <begin position="573"/>
        <end position="591"/>
    </location>
</feature>
<dbReference type="FunFam" id="1.20.1250.20:FF:000119">
    <property type="entry name" value="MFS monosaccharide transporter, putative"/>
    <property type="match status" value="1"/>
</dbReference>
<feature type="transmembrane region" description="Helical" evidence="8">
    <location>
        <begin position="908"/>
        <end position="929"/>
    </location>
</feature>
<dbReference type="PRINTS" id="PR00171">
    <property type="entry name" value="SUGRTRNSPORT"/>
</dbReference>
<keyword evidence="3" id="KW-0813">Transport</keyword>
<organism evidence="10 11">
    <name type="scientific">Hortaea werneckii</name>
    <name type="common">Black yeast</name>
    <name type="synonym">Cladosporium werneckii</name>
    <dbReference type="NCBI Taxonomy" id="91943"/>
    <lineage>
        <taxon>Eukaryota</taxon>
        <taxon>Fungi</taxon>
        <taxon>Dikarya</taxon>
        <taxon>Ascomycota</taxon>
        <taxon>Pezizomycotina</taxon>
        <taxon>Dothideomycetes</taxon>
        <taxon>Dothideomycetidae</taxon>
        <taxon>Mycosphaerellales</taxon>
        <taxon>Teratosphaeriaceae</taxon>
        <taxon>Hortaea</taxon>
    </lineage>
</organism>
<feature type="compositionally biased region" description="Basic and acidic residues" evidence="7">
    <location>
        <begin position="347"/>
        <end position="362"/>
    </location>
</feature>
<dbReference type="GO" id="GO:0016020">
    <property type="term" value="C:membrane"/>
    <property type="evidence" value="ECO:0007669"/>
    <property type="project" value="UniProtKB-SubCell"/>
</dbReference>
<dbReference type="SUPFAM" id="SSF102405">
    <property type="entry name" value="MCP/YpsA-like"/>
    <property type="match status" value="1"/>
</dbReference>
<dbReference type="FunFam" id="3.40.50.450:FF:000018">
    <property type="entry name" value="Lysine decarboxylase-like protein"/>
    <property type="match status" value="1"/>
</dbReference>
<evidence type="ECO:0000256" key="7">
    <source>
        <dbReference type="SAM" id="MobiDB-lite"/>
    </source>
</evidence>
<evidence type="ECO:0000256" key="8">
    <source>
        <dbReference type="SAM" id="Phobius"/>
    </source>
</evidence>
<feature type="compositionally biased region" description="Polar residues" evidence="7">
    <location>
        <begin position="443"/>
        <end position="452"/>
    </location>
</feature>
<feature type="region of interest" description="Disordered" evidence="7">
    <location>
        <begin position="1"/>
        <end position="25"/>
    </location>
</feature>
<gene>
    <name evidence="10" type="ORF">D0860_00353</name>
</gene>
<feature type="transmembrane region" description="Helical" evidence="8">
    <location>
        <begin position="630"/>
        <end position="648"/>
    </location>
</feature>
<sequence length="1054" mass="115073">MASTNGISTMNEPRQSENIAPTANGREPKPTVCVFCGSQPGTSPAHLAAARALAHALHANNISLVYGGGTVGIMGEVAKTLVSLSGPEAVHGVIPEALIRYERNYNEDGSTKAVDPQKVIDEKTYGRTTVVKDMHTRKQMMAREVIEGGVGGGFIALSGGYGTLEELMEVVTWNQLGIHGMPVVVYNVEGYWDGLMQWVRKAVSAGFVGEGNKGIMVEAREAEDVVAALKSYQNAEGRFKLDWGANLSAARSHASLVHPDPSQWVTGQQRRVELLVHADTSSCTAHIPITCSTPFSSSFSSIAERRASESALTTANIPSLNFTGSGSTRRPANIPLHTLERRQRRSSSRDGSWDEKGSEDRRRLRGRSSASEDEDDSDVGSEFSLWSDTGDLVDQLADEEDPLAGHFKADDNYQAKRGRSSQKRQKAVPYASNGGQEKPYTGRNKTTGSTQRPGVVKKEDIYIPSPPSRPLSWGQKLLATIMAPNDGPSRMHGLHGKKLLYFLSIFVSLGVFLFGYDQGVMSGIITGPYFKDYFNQPSRAEIGTMVAILEIGALISSLSVGRIGDVLGRRKTILYGAMVFVVGGACQTFSTGMPMMMLGRFVAGLGVGALSTIVPVYQSEISPPHNRGKLACIEFSGNIFGYMCSVWVDYFCSYIPSDWAWRVPLLLQVVMGGLLAVGSFLIVESPRWLLDNDHDEEGIVVIANLYGKGDIHNPKARDEYREIKMNVLLQRQEGERSYADMFKRYYKRVFIAMSAQALAQLNGINVISYYAPLVFEQAGWVGRDAILMTGINGITYLASTVPPWYVVDRLGRRFILLSGAVAMIISLSAISYFIFIDIHITPTMVVIFVMIYNAAFGYSWGPIPWLYPPEILPLSIRAKGASLSTAANWAFNWLVGEMTPILQEAIKWRLYLVHAFFCAVSFVVVWFIYPETANVRLEDMNSLFGDATTAAPTPQTLAEAESLFSGNRSPIGSFSLGSQQGDGNVPDMDLQPPDVEIQDGKPMMGGKAGDSESQREGVGGWISSMVKRGKGEEGSGAGSGKYKRLGQDEDEDHR</sequence>
<dbReference type="InterPro" id="IPR050360">
    <property type="entry name" value="MFS_Sugar_Transporters"/>
</dbReference>
<dbReference type="InterPro" id="IPR005269">
    <property type="entry name" value="LOG"/>
</dbReference>
<dbReference type="NCBIfam" id="TIGR00730">
    <property type="entry name" value="Rossman fold protein, TIGR00730 family"/>
    <property type="match status" value="1"/>
</dbReference>
<dbReference type="PANTHER" id="PTHR48022:SF73">
    <property type="entry name" value="METABOLITE TRANSPORT PROTEIN YDL199C-RELATED"/>
    <property type="match status" value="1"/>
</dbReference>
<dbReference type="InterPro" id="IPR031100">
    <property type="entry name" value="LOG_fam"/>
</dbReference>
<reference evidence="10 11" key="1">
    <citation type="journal article" date="2018" name="BMC Genomics">
        <title>Genomic evidence for intraspecific hybridization in a clonal and extremely halotolerant yeast.</title>
        <authorList>
            <person name="Gostincar C."/>
            <person name="Stajich J.E."/>
            <person name="Zupancic J."/>
            <person name="Zalar P."/>
            <person name="Gunde-Cimerman N."/>
        </authorList>
    </citation>
    <scope>NUCLEOTIDE SEQUENCE [LARGE SCALE GENOMIC DNA]</scope>
    <source>
        <strain evidence="10 11">EXF-562</strain>
    </source>
</reference>
<name>A0A3M7HX41_HORWE</name>
<comment type="caution">
    <text evidence="10">The sequence shown here is derived from an EMBL/GenBank/DDBJ whole genome shotgun (WGS) entry which is preliminary data.</text>
</comment>
<comment type="subcellular location">
    <subcellularLocation>
        <location evidence="1">Membrane</location>
        <topology evidence="1">Multi-pass membrane protein</topology>
    </subcellularLocation>
</comment>
<feature type="transmembrane region" description="Helical" evidence="8">
    <location>
        <begin position="660"/>
        <end position="683"/>
    </location>
</feature>
<dbReference type="EMBL" id="QWIS01000003">
    <property type="protein sequence ID" value="RMZ17676.1"/>
    <property type="molecule type" value="Genomic_DNA"/>
</dbReference>
<evidence type="ECO:0000256" key="3">
    <source>
        <dbReference type="ARBA" id="ARBA00022448"/>
    </source>
</evidence>
<feature type="transmembrane region" description="Helical" evidence="8">
    <location>
        <begin position="785"/>
        <end position="807"/>
    </location>
</feature>
<dbReference type="Proteomes" id="UP000280598">
    <property type="component" value="Unassembled WGS sequence"/>
</dbReference>
<proteinExistence type="inferred from homology"/>
<feature type="domain" description="Major facilitator superfamily (MFS) profile" evidence="9">
    <location>
        <begin position="503"/>
        <end position="933"/>
    </location>
</feature>
<accession>A0A3M7HX41</accession>
<feature type="region of interest" description="Disordered" evidence="7">
    <location>
        <begin position="317"/>
        <end position="385"/>
    </location>
</feature>
<dbReference type="PANTHER" id="PTHR48022">
    <property type="entry name" value="PLASTIDIC GLUCOSE TRANSPORTER 4"/>
    <property type="match status" value="1"/>
</dbReference>
<feature type="region of interest" description="Disordered" evidence="7">
    <location>
        <begin position="975"/>
        <end position="1054"/>
    </location>
</feature>
<dbReference type="AlphaFoldDB" id="A0A3M7HX41"/>
<evidence type="ECO:0000313" key="10">
    <source>
        <dbReference type="EMBL" id="RMZ17676.1"/>
    </source>
</evidence>
<evidence type="ECO:0000313" key="11">
    <source>
        <dbReference type="Proteomes" id="UP000280598"/>
    </source>
</evidence>
<dbReference type="Pfam" id="PF03641">
    <property type="entry name" value="Lysine_decarbox"/>
    <property type="match status" value="1"/>
</dbReference>
<dbReference type="Pfam" id="PF00083">
    <property type="entry name" value="Sugar_tr"/>
    <property type="match status" value="1"/>
</dbReference>
<dbReference type="InterPro" id="IPR036259">
    <property type="entry name" value="MFS_trans_sf"/>
</dbReference>
<feature type="region of interest" description="Disordered" evidence="7">
    <location>
        <begin position="404"/>
        <end position="453"/>
    </location>
</feature>
<dbReference type="SUPFAM" id="SSF103473">
    <property type="entry name" value="MFS general substrate transporter"/>
    <property type="match status" value="1"/>
</dbReference>
<keyword evidence="4 8" id="KW-0812">Transmembrane</keyword>
<evidence type="ECO:0000256" key="2">
    <source>
        <dbReference type="ARBA" id="ARBA00010992"/>
    </source>
</evidence>
<dbReference type="GO" id="GO:0016787">
    <property type="term" value="F:hydrolase activity"/>
    <property type="evidence" value="ECO:0007669"/>
    <property type="project" value="InterPro"/>
</dbReference>
<dbReference type="VEuPathDB" id="FungiDB:BTJ68_05240"/>
<dbReference type="InterPro" id="IPR020846">
    <property type="entry name" value="MFS_dom"/>
</dbReference>